<evidence type="ECO:0000313" key="1">
    <source>
        <dbReference type="EMBL" id="MBC8580531.1"/>
    </source>
</evidence>
<dbReference type="Proteomes" id="UP000655830">
    <property type="component" value="Unassembled WGS sequence"/>
</dbReference>
<comment type="caution">
    <text evidence="1">The sequence shown here is derived from an EMBL/GenBank/DDBJ whole genome shotgun (WGS) entry which is preliminary data.</text>
</comment>
<proteinExistence type="predicted"/>
<reference evidence="1" key="1">
    <citation type="submission" date="2020-08" db="EMBL/GenBank/DDBJ databases">
        <title>Genome public.</title>
        <authorList>
            <person name="Liu C."/>
            <person name="Sun Q."/>
        </authorList>
    </citation>
    <scope>NUCLEOTIDE SEQUENCE</scope>
    <source>
        <strain evidence="1">NSJ-12</strain>
    </source>
</reference>
<organism evidence="1 2">
    <name type="scientific">Zhenhengia yiwuensis</name>
    <dbReference type="NCBI Taxonomy" id="2763666"/>
    <lineage>
        <taxon>Bacteria</taxon>
        <taxon>Bacillati</taxon>
        <taxon>Bacillota</taxon>
        <taxon>Clostridia</taxon>
        <taxon>Lachnospirales</taxon>
        <taxon>Lachnospiraceae</taxon>
        <taxon>Zhenhengia</taxon>
    </lineage>
</organism>
<name>A0A926EIY7_9FIRM</name>
<evidence type="ECO:0000313" key="2">
    <source>
        <dbReference type="Proteomes" id="UP000655830"/>
    </source>
</evidence>
<gene>
    <name evidence="1" type="ORF">H8718_13425</name>
</gene>
<dbReference type="EMBL" id="JACRSY010000022">
    <property type="protein sequence ID" value="MBC8580531.1"/>
    <property type="molecule type" value="Genomic_DNA"/>
</dbReference>
<keyword evidence="2" id="KW-1185">Reference proteome</keyword>
<sequence>MSNTSLHILNGQCLYDYLETNNLFKEGIYIPFNEAMCVGKVTDLPFTSSFIAKRPRVHHITASDYEAITLNPLAPLLQTDLNKHFDEIHLYFDHDMFCQMNLLTLLAYLDTMHFTGKVNFHLIYTDFINKDLQTIQIYPLSCSGYADIYKKVFMKKEIPSAPLMPVLQKGIRLYLNTFDDDWEVLTFIKEHKNLSDRKLAALLLQTFTAYGLGDVQYLDLINKVRLN</sequence>
<dbReference type="AlphaFoldDB" id="A0A926EIY7"/>
<dbReference type="RefSeq" id="WP_177671680.1">
    <property type="nucleotide sequence ID" value="NZ_JACRSY010000022.1"/>
</dbReference>
<accession>A0A926EIY7</accession>
<protein>
    <submittedName>
        <fullName evidence="1">AraC family transcriptional regulator</fullName>
    </submittedName>
</protein>